<evidence type="ECO:0000313" key="3">
    <source>
        <dbReference type="Proteomes" id="UP001266305"/>
    </source>
</evidence>
<evidence type="ECO:0000256" key="1">
    <source>
        <dbReference type="SAM" id="SignalP"/>
    </source>
</evidence>
<accession>A0ABQ9UPE2</accession>
<proteinExistence type="predicted"/>
<dbReference type="EMBL" id="JASSZA010000011">
    <property type="protein sequence ID" value="KAK2098664.1"/>
    <property type="molecule type" value="Genomic_DNA"/>
</dbReference>
<organism evidence="2 3">
    <name type="scientific">Saguinus oedipus</name>
    <name type="common">Cotton-top tamarin</name>
    <name type="synonym">Oedipomidas oedipus</name>
    <dbReference type="NCBI Taxonomy" id="9490"/>
    <lineage>
        <taxon>Eukaryota</taxon>
        <taxon>Metazoa</taxon>
        <taxon>Chordata</taxon>
        <taxon>Craniata</taxon>
        <taxon>Vertebrata</taxon>
        <taxon>Euteleostomi</taxon>
        <taxon>Mammalia</taxon>
        <taxon>Eutheria</taxon>
        <taxon>Euarchontoglires</taxon>
        <taxon>Primates</taxon>
        <taxon>Haplorrhini</taxon>
        <taxon>Platyrrhini</taxon>
        <taxon>Cebidae</taxon>
        <taxon>Callitrichinae</taxon>
        <taxon>Saguinus</taxon>
    </lineage>
</organism>
<dbReference type="Proteomes" id="UP001266305">
    <property type="component" value="Unassembled WGS sequence"/>
</dbReference>
<sequence>MVVATITVFIMALGTRNCQGQVSSGTQVKKRIEDKKRFDLIPSTDLPKTSIPWDQVVLKRVVFDATEIYWKVDFQAHPVLMYILQLNEKLQRHGPSEDSFKFS</sequence>
<gene>
    <name evidence="2" type="ORF">P7K49_024115</name>
</gene>
<name>A0ABQ9UPE2_SAGOE</name>
<reference evidence="2 3" key="1">
    <citation type="submission" date="2023-05" db="EMBL/GenBank/DDBJ databases">
        <title>B98-5 Cell Line De Novo Hybrid Assembly: An Optical Mapping Approach.</title>
        <authorList>
            <person name="Kananen K."/>
            <person name="Auerbach J.A."/>
            <person name="Kautto E."/>
            <person name="Blachly J.S."/>
        </authorList>
    </citation>
    <scope>NUCLEOTIDE SEQUENCE [LARGE SCALE GENOMIC DNA]</scope>
    <source>
        <strain evidence="2">B95-8</strain>
        <tissue evidence="2">Cell line</tissue>
    </source>
</reference>
<keyword evidence="1" id="KW-0732">Signal</keyword>
<keyword evidence="3" id="KW-1185">Reference proteome</keyword>
<evidence type="ECO:0000313" key="2">
    <source>
        <dbReference type="EMBL" id="KAK2098664.1"/>
    </source>
</evidence>
<feature type="chain" id="PRO_5045201207" evidence="1">
    <location>
        <begin position="21"/>
        <end position="103"/>
    </location>
</feature>
<feature type="signal peptide" evidence="1">
    <location>
        <begin position="1"/>
        <end position="20"/>
    </location>
</feature>
<comment type="caution">
    <text evidence="2">The sequence shown here is derived from an EMBL/GenBank/DDBJ whole genome shotgun (WGS) entry which is preliminary data.</text>
</comment>
<protein>
    <submittedName>
        <fullName evidence="2">Uncharacterized protein</fullName>
    </submittedName>
</protein>